<accession>A0A6A5RUB3</accession>
<dbReference type="GeneID" id="54347287"/>
<evidence type="ECO:0000313" key="1">
    <source>
        <dbReference type="EMBL" id="KAF1930744.1"/>
    </source>
</evidence>
<dbReference type="Proteomes" id="UP000800082">
    <property type="component" value="Unassembled WGS sequence"/>
</dbReference>
<reference evidence="1" key="1">
    <citation type="journal article" date="2020" name="Stud. Mycol.">
        <title>101 Dothideomycetes genomes: a test case for predicting lifestyles and emergence of pathogens.</title>
        <authorList>
            <person name="Haridas S."/>
            <person name="Albert R."/>
            <person name="Binder M."/>
            <person name="Bloem J."/>
            <person name="Labutti K."/>
            <person name="Salamov A."/>
            <person name="Andreopoulos B."/>
            <person name="Baker S."/>
            <person name="Barry K."/>
            <person name="Bills G."/>
            <person name="Bluhm B."/>
            <person name="Cannon C."/>
            <person name="Castanera R."/>
            <person name="Culley D."/>
            <person name="Daum C."/>
            <person name="Ezra D."/>
            <person name="Gonzalez J."/>
            <person name="Henrissat B."/>
            <person name="Kuo A."/>
            <person name="Liang C."/>
            <person name="Lipzen A."/>
            <person name="Lutzoni F."/>
            <person name="Magnuson J."/>
            <person name="Mondo S."/>
            <person name="Nolan M."/>
            <person name="Ohm R."/>
            <person name="Pangilinan J."/>
            <person name="Park H.-J."/>
            <person name="Ramirez L."/>
            <person name="Alfaro M."/>
            <person name="Sun H."/>
            <person name="Tritt A."/>
            <person name="Yoshinaga Y."/>
            <person name="Zwiers L.-H."/>
            <person name="Turgeon B."/>
            <person name="Goodwin S."/>
            <person name="Spatafora J."/>
            <person name="Crous P."/>
            <person name="Grigoriev I."/>
        </authorList>
    </citation>
    <scope>NUCLEOTIDE SEQUENCE</scope>
    <source>
        <strain evidence="1">CBS 183.55</strain>
    </source>
</reference>
<dbReference type="EMBL" id="ML978962">
    <property type="protein sequence ID" value="KAF1930744.1"/>
    <property type="molecule type" value="Genomic_DNA"/>
</dbReference>
<proteinExistence type="predicted"/>
<dbReference type="RefSeq" id="XP_033450992.1">
    <property type="nucleotide sequence ID" value="XM_033589639.1"/>
</dbReference>
<dbReference type="OrthoDB" id="3176171at2759"/>
<organism evidence="1 2">
    <name type="scientific">Didymella exigua CBS 183.55</name>
    <dbReference type="NCBI Taxonomy" id="1150837"/>
    <lineage>
        <taxon>Eukaryota</taxon>
        <taxon>Fungi</taxon>
        <taxon>Dikarya</taxon>
        <taxon>Ascomycota</taxon>
        <taxon>Pezizomycotina</taxon>
        <taxon>Dothideomycetes</taxon>
        <taxon>Pleosporomycetidae</taxon>
        <taxon>Pleosporales</taxon>
        <taxon>Pleosporineae</taxon>
        <taxon>Didymellaceae</taxon>
        <taxon>Didymella</taxon>
    </lineage>
</organism>
<sequence length="72" mass="7834">MSPKHACHMVPFSTTPLSIPLARACIPIPLSSLYLMYTRLAEEVLVTNNCGGKSGLPEALGSKALMRFMIAW</sequence>
<protein>
    <submittedName>
        <fullName evidence="1">Uncharacterized protein</fullName>
    </submittedName>
</protein>
<evidence type="ECO:0000313" key="2">
    <source>
        <dbReference type="Proteomes" id="UP000800082"/>
    </source>
</evidence>
<gene>
    <name evidence="1" type="ORF">M421DRAFT_357946</name>
</gene>
<keyword evidence="2" id="KW-1185">Reference proteome</keyword>
<name>A0A6A5RUB3_9PLEO</name>
<dbReference type="AlphaFoldDB" id="A0A6A5RUB3"/>